<dbReference type="Proteomes" id="UP001055879">
    <property type="component" value="Linkage Group LG02"/>
</dbReference>
<reference evidence="1 2" key="2">
    <citation type="journal article" date="2022" name="Mol. Ecol. Resour.">
        <title>The genomes of chicory, endive, great burdock and yacon provide insights into Asteraceae paleo-polyploidization history and plant inulin production.</title>
        <authorList>
            <person name="Fan W."/>
            <person name="Wang S."/>
            <person name="Wang H."/>
            <person name="Wang A."/>
            <person name="Jiang F."/>
            <person name="Liu H."/>
            <person name="Zhao H."/>
            <person name="Xu D."/>
            <person name="Zhang Y."/>
        </authorList>
    </citation>
    <scope>NUCLEOTIDE SEQUENCE [LARGE SCALE GENOMIC DNA]</scope>
    <source>
        <strain evidence="2">cv. Niubang</strain>
    </source>
</reference>
<evidence type="ECO:0000313" key="2">
    <source>
        <dbReference type="Proteomes" id="UP001055879"/>
    </source>
</evidence>
<proteinExistence type="predicted"/>
<keyword evidence="2" id="KW-1185">Reference proteome</keyword>
<name>A0ACB9EGC2_ARCLA</name>
<sequence>MKNILFCFFKTLLFNFLFLLIFHPSTFDRIVSHDLFCIPSSRLTLREDANDDKMNQGVTDTITTLDPNSLEHHTVDSSHGQAPSSYAPSTSSESASWTMYGAVNESTGNKTYPSTSFNHDQHSEPHPRNIQDGETVASAGTVSSSGTASLEYVNYAAYPNSDPYGYGSTGYAGYYSSYQQQPNQSYPQQQQPNQSYPQQQQPNQSYPQQQPNQSYPQQQPNQSYPQPAGAYQSTGAPHQPISSFQNTGSYAGPASYSTTYYNPGDYQTSGGYPSANYNSQTNSWNQGSYASYGHQYPNYSAESNIAYSAQNAPAAPLQYQPDYKQWTDYYSQTEVTCAPGTENLSSTSASNLVSPLPAVASGYSALNSQHLPSAAPSSWRPEPGLSELSSAQPSAAINNVQEGYWKHGGQGLQNYHVSPVQSNFQKPLDSNPISGSFQDQRKPEVPQRPIVQYSASHQVAQTYQSSPQTAIPFDSGRVSKVQIATNPRISSNLPVSLPKNDNAAIGGVTKPAYISVSLPKTNENASSHVAADSAFKPGMLPKSLRGYVERALARCKDDRQMAACQDVLKQVITKASTDGTLCTLDWDTEPLFPLPNTNAINNDTLNSSISPSSPMKNRRSPSRRTKSRWEPLPEEKPVDKQASFTPNSVKYSGGIQNSERDKQFPTGQPENKENKFSHLKFYISNQKETNKVGFRPAKRQHVGDGRSGSNNGDSSSDSDKEQSLTAYYAGAITLADSPEERKRRESRSKRFEKNHGNRAAYSPMRTKNVGAGNLYTRRASASVLAISNSSNDGASRAVEDIDWDSLTVKGTCQEIEKRYLRLTSAPDPATVRPEEVLEKALLMVQDSQKNYLYKCDQLKSIRQDLTVQRIRNELTVKVYETHARLAIEVGDLSEINQCQSQLQTLYAEGIKGCHMEFSAYNLLCVILHSNNNRDLLSAMSRLSVEARKDAAVKHALAVRAAVTSGNYVSFFRLYKIAPNLNTCLMDLYIEKMRYAALKCVTRSYRPTLPVSYVAQILGFSSAEMLDEKDTGGLEECTEWLKAHGACLATDSSGEMMLDAKASMASLFMPEPDDAVAHGDASLAVNDFLTRSLS</sequence>
<comment type="caution">
    <text evidence="1">The sequence shown here is derived from an EMBL/GenBank/DDBJ whole genome shotgun (WGS) entry which is preliminary data.</text>
</comment>
<protein>
    <submittedName>
        <fullName evidence="1">Uncharacterized protein</fullName>
    </submittedName>
</protein>
<dbReference type="EMBL" id="CM042048">
    <property type="protein sequence ID" value="KAI3758034.1"/>
    <property type="molecule type" value="Genomic_DNA"/>
</dbReference>
<gene>
    <name evidence="1" type="ORF">L6452_05581</name>
</gene>
<evidence type="ECO:0000313" key="1">
    <source>
        <dbReference type="EMBL" id="KAI3758034.1"/>
    </source>
</evidence>
<reference evidence="2" key="1">
    <citation type="journal article" date="2022" name="Mol. Ecol. Resour.">
        <title>The genomes of chicory, endive, great burdock and yacon provide insights into Asteraceae palaeo-polyploidization history and plant inulin production.</title>
        <authorList>
            <person name="Fan W."/>
            <person name="Wang S."/>
            <person name="Wang H."/>
            <person name="Wang A."/>
            <person name="Jiang F."/>
            <person name="Liu H."/>
            <person name="Zhao H."/>
            <person name="Xu D."/>
            <person name="Zhang Y."/>
        </authorList>
    </citation>
    <scope>NUCLEOTIDE SEQUENCE [LARGE SCALE GENOMIC DNA]</scope>
    <source>
        <strain evidence="2">cv. Niubang</strain>
    </source>
</reference>
<organism evidence="1 2">
    <name type="scientific">Arctium lappa</name>
    <name type="common">Greater burdock</name>
    <name type="synonym">Lappa major</name>
    <dbReference type="NCBI Taxonomy" id="4217"/>
    <lineage>
        <taxon>Eukaryota</taxon>
        <taxon>Viridiplantae</taxon>
        <taxon>Streptophyta</taxon>
        <taxon>Embryophyta</taxon>
        <taxon>Tracheophyta</taxon>
        <taxon>Spermatophyta</taxon>
        <taxon>Magnoliopsida</taxon>
        <taxon>eudicotyledons</taxon>
        <taxon>Gunneridae</taxon>
        <taxon>Pentapetalae</taxon>
        <taxon>asterids</taxon>
        <taxon>campanulids</taxon>
        <taxon>Asterales</taxon>
        <taxon>Asteraceae</taxon>
        <taxon>Carduoideae</taxon>
        <taxon>Cardueae</taxon>
        <taxon>Arctiinae</taxon>
        <taxon>Arctium</taxon>
    </lineage>
</organism>
<accession>A0ACB9EGC2</accession>